<reference evidence="2" key="1">
    <citation type="submission" date="2016-08" db="EMBL/GenBank/DDBJ databases">
        <authorList>
            <person name="Seilhamer J.J."/>
        </authorList>
    </citation>
    <scope>NUCLEOTIDE SEQUENCE [LARGE SCALE GENOMIC DNA]</scope>
</reference>
<proteinExistence type="predicted"/>
<accession>A0A1I9SAI0</accession>
<dbReference type="EMBL" id="KX774321">
    <property type="protein sequence ID" value="AOZ63786.1"/>
    <property type="molecule type" value="Genomic_DNA"/>
</dbReference>
<sequence>MYIEDIDIDDLIAEVKKIAAANPDHIYTDKRDSMGFGQATCFYERNGKPSCIMGQALHTLGVPIEELMAFDTTHQGSIVSLLTKYGKYDSHDEYGEDLVSKKLVWLNDVQYLQDTLKPWGVAVESAYGNLVSGGYNL</sequence>
<evidence type="ECO:0000313" key="2">
    <source>
        <dbReference type="Proteomes" id="UP000224902"/>
    </source>
</evidence>
<keyword evidence="2" id="KW-1185">Reference proteome</keyword>
<dbReference type="Proteomes" id="UP000224902">
    <property type="component" value="Segment"/>
</dbReference>
<dbReference type="OrthoDB" id="12005at10239"/>
<organism evidence="1 2">
    <name type="scientific">Rhodococcus phage Weasels2</name>
    <dbReference type="NCBI Taxonomy" id="1897437"/>
    <lineage>
        <taxon>Viruses</taxon>
        <taxon>Duplodnaviria</taxon>
        <taxon>Heunggongvirae</taxon>
        <taxon>Uroviricota</taxon>
        <taxon>Caudoviricetes</taxon>
        <taxon>Weaselvirus</taxon>
        <taxon>Weaselvirus weasel</taxon>
    </lineage>
</organism>
<evidence type="ECO:0000313" key="1">
    <source>
        <dbReference type="EMBL" id="AOZ63786.1"/>
    </source>
</evidence>
<name>A0A1I9SAI0_9CAUD</name>
<protein>
    <submittedName>
        <fullName evidence="1">Uncharacterized protein</fullName>
    </submittedName>
</protein>
<gene>
    <name evidence="1" type="ORF">SEA_WEASELS2_208</name>
</gene>